<name>A0A6G1EN60_9ORYZ</name>
<comment type="caution">
    <text evidence="1">The sequence shown here is derived from an EMBL/GenBank/DDBJ whole genome shotgun (WGS) entry which is preliminary data.</text>
</comment>
<dbReference type="EMBL" id="SPHZ02000003">
    <property type="protein sequence ID" value="KAF0926062.1"/>
    <property type="molecule type" value="Genomic_DNA"/>
</dbReference>
<sequence length="68" mass="7937">MPEHVDKLQVSINLVEEVRENAARNAATKAWYDSKLAPRHFIPDDMVLRRALNPRKLQKKWEGPFVVI</sequence>
<gene>
    <name evidence="1" type="ORF">E2562_020738</name>
</gene>
<dbReference type="Proteomes" id="UP000479710">
    <property type="component" value="Unassembled WGS sequence"/>
</dbReference>
<proteinExistence type="predicted"/>
<protein>
    <submittedName>
        <fullName evidence="1">Uncharacterized protein</fullName>
    </submittedName>
</protein>
<dbReference type="OrthoDB" id="686884at2759"/>
<reference evidence="1 2" key="1">
    <citation type="submission" date="2019-11" db="EMBL/GenBank/DDBJ databases">
        <title>Whole genome sequence of Oryza granulata.</title>
        <authorList>
            <person name="Li W."/>
        </authorList>
    </citation>
    <scope>NUCLEOTIDE SEQUENCE [LARGE SCALE GENOMIC DNA]</scope>
    <source>
        <strain evidence="2">cv. Menghai</strain>
        <tissue evidence="1">Leaf</tissue>
    </source>
</reference>
<keyword evidence="2" id="KW-1185">Reference proteome</keyword>
<evidence type="ECO:0000313" key="2">
    <source>
        <dbReference type="Proteomes" id="UP000479710"/>
    </source>
</evidence>
<evidence type="ECO:0000313" key="1">
    <source>
        <dbReference type="EMBL" id="KAF0926062.1"/>
    </source>
</evidence>
<organism evidence="1 2">
    <name type="scientific">Oryza meyeriana var. granulata</name>
    <dbReference type="NCBI Taxonomy" id="110450"/>
    <lineage>
        <taxon>Eukaryota</taxon>
        <taxon>Viridiplantae</taxon>
        <taxon>Streptophyta</taxon>
        <taxon>Embryophyta</taxon>
        <taxon>Tracheophyta</taxon>
        <taxon>Spermatophyta</taxon>
        <taxon>Magnoliopsida</taxon>
        <taxon>Liliopsida</taxon>
        <taxon>Poales</taxon>
        <taxon>Poaceae</taxon>
        <taxon>BOP clade</taxon>
        <taxon>Oryzoideae</taxon>
        <taxon>Oryzeae</taxon>
        <taxon>Oryzinae</taxon>
        <taxon>Oryza</taxon>
        <taxon>Oryza meyeriana</taxon>
    </lineage>
</organism>
<accession>A0A6G1EN60</accession>
<dbReference type="AlphaFoldDB" id="A0A6G1EN60"/>